<reference evidence="17" key="4">
    <citation type="journal article" date="2015" name="G3 (Bethesda)">
        <title>Genome sequences of three phytopathogenic species of the Magnaporthaceae family of fungi.</title>
        <authorList>
            <person name="Okagaki L.H."/>
            <person name="Nunes C.C."/>
            <person name="Sailsbery J."/>
            <person name="Clay B."/>
            <person name="Brown D."/>
            <person name="John T."/>
            <person name="Oh Y."/>
            <person name="Young N."/>
            <person name="Fitzgerald M."/>
            <person name="Haas B.J."/>
            <person name="Zeng Q."/>
            <person name="Young S."/>
            <person name="Adiconis X."/>
            <person name="Fan L."/>
            <person name="Levin J.Z."/>
            <person name="Mitchell T.K."/>
            <person name="Okubara P.A."/>
            <person name="Farman M.L."/>
            <person name="Kohn L.M."/>
            <person name="Birren B."/>
            <person name="Ma L.-J."/>
            <person name="Dean R.A."/>
        </authorList>
    </citation>
    <scope>NUCLEOTIDE SEQUENCE</scope>
    <source>
        <strain evidence="17">R3-111a-1</strain>
    </source>
</reference>
<evidence type="ECO:0000313" key="17">
    <source>
        <dbReference type="EnsemblFungi" id="EJT69748"/>
    </source>
</evidence>
<dbReference type="InterPro" id="IPR023828">
    <property type="entry name" value="Peptidase_S8_Ser-AS"/>
</dbReference>
<reference evidence="16" key="2">
    <citation type="submission" date="2010-07" db="EMBL/GenBank/DDBJ databases">
        <authorList>
            <consortium name="The Broad Institute Genome Sequencing Platform"/>
            <consortium name="Broad Institute Genome Sequencing Center for Infectious Disease"/>
            <person name="Ma L.-J."/>
            <person name="Dead R."/>
            <person name="Young S."/>
            <person name="Zeng Q."/>
            <person name="Koehrsen M."/>
            <person name="Alvarado L."/>
            <person name="Berlin A."/>
            <person name="Chapman S.B."/>
            <person name="Chen Z."/>
            <person name="Freedman E."/>
            <person name="Gellesch M."/>
            <person name="Goldberg J."/>
            <person name="Griggs A."/>
            <person name="Gujja S."/>
            <person name="Heilman E.R."/>
            <person name="Heiman D."/>
            <person name="Hepburn T."/>
            <person name="Howarth C."/>
            <person name="Jen D."/>
            <person name="Larson L."/>
            <person name="Mehta T."/>
            <person name="Neiman D."/>
            <person name="Pearson M."/>
            <person name="Roberts A."/>
            <person name="Saif S."/>
            <person name="Shea T."/>
            <person name="Shenoy N."/>
            <person name="Sisk P."/>
            <person name="Stolte C."/>
            <person name="Sykes S."/>
            <person name="Walk T."/>
            <person name="White J."/>
            <person name="Yandava C."/>
            <person name="Haas B."/>
            <person name="Nusbaum C."/>
            <person name="Birren B."/>
        </authorList>
    </citation>
    <scope>NUCLEOTIDE SEQUENCE</scope>
    <source>
        <strain evidence="16">R3-111a-1</strain>
    </source>
</reference>
<dbReference type="RefSeq" id="XP_009228796.1">
    <property type="nucleotide sequence ID" value="XM_009230532.1"/>
</dbReference>
<evidence type="ECO:0000256" key="1">
    <source>
        <dbReference type="ARBA" id="ARBA00011073"/>
    </source>
</evidence>
<dbReference type="InterPro" id="IPR003137">
    <property type="entry name" value="PA_domain"/>
</dbReference>
<evidence type="ECO:0000256" key="12">
    <source>
        <dbReference type="SAM" id="SignalP"/>
    </source>
</evidence>
<dbReference type="VEuPathDB" id="FungiDB:GGTG_12631"/>
<dbReference type="InterPro" id="IPR050131">
    <property type="entry name" value="Peptidase_S8_subtilisin-like"/>
</dbReference>
<dbReference type="Pfam" id="PF00082">
    <property type="entry name" value="Peptidase_S8"/>
    <property type="match status" value="1"/>
</dbReference>
<dbReference type="InterPro" id="IPR036852">
    <property type="entry name" value="Peptidase_S8/S53_dom_sf"/>
</dbReference>
<proteinExistence type="inferred from homology"/>
<dbReference type="AlphaFoldDB" id="J3PGK2"/>
<feature type="domain" description="C5a peptidase/Subtilisin-like protease SBT2-like Fn3-like" evidence="15">
    <location>
        <begin position="607"/>
        <end position="728"/>
    </location>
</feature>
<feature type="signal peptide" evidence="12">
    <location>
        <begin position="1"/>
        <end position="20"/>
    </location>
</feature>
<evidence type="ECO:0000313" key="16">
    <source>
        <dbReference type="EMBL" id="EJT69748.1"/>
    </source>
</evidence>
<evidence type="ECO:0000259" key="13">
    <source>
        <dbReference type="Pfam" id="PF00082"/>
    </source>
</evidence>
<keyword evidence="2" id="KW-0134">Cell wall</keyword>
<dbReference type="PRINTS" id="PR00723">
    <property type="entry name" value="SUBTILISIN"/>
</dbReference>
<gene>
    <name evidence="17" type="primary">20353089</name>
    <name evidence="16" type="ORF">GGTG_12631</name>
</gene>
<dbReference type="PROSITE" id="PS00137">
    <property type="entry name" value="SUBTILASE_HIS"/>
    <property type="match status" value="1"/>
</dbReference>
<dbReference type="Pfam" id="PF06280">
    <property type="entry name" value="fn3_5"/>
    <property type="match status" value="1"/>
</dbReference>
<dbReference type="GO" id="GO:0004252">
    <property type="term" value="F:serine-type endopeptidase activity"/>
    <property type="evidence" value="ECO:0007669"/>
    <property type="project" value="UniProtKB-UniRule"/>
</dbReference>
<reference evidence="17" key="5">
    <citation type="submission" date="2018-04" db="UniProtKB">
        <authorList>
            <consortium name="EnsemblFungi"/>
        </authorList>
    </citation>
    <scope>IDENTIFICATION</scope>
    <source>
        <strain evidence="17">R3-111a-1</strain>
    </source>
</reference>
<reference evidence="16" key="3">
    <citation type="submission" date="2010-09" db="EMBL/GenBank/DDBJ databases">
        <title>Annotation of Gaeumannomyces graminis var. tritici R3-111a-1.</title>
        <authorList>
            <consortium name="The Broad Institute Genome Sequencing Platform"/>
            <person name="Ma L.-J."/>
            <person name="Dead R."/>
            <person name="Young S.K."/>
            <person name="Zeng Q."/>
            <person name="Gargeya S."/>
            <person name="Fitzgerald M."/>
            <person name="Haas B."/>
            <person name="Abouelleil A."/>
            <person name="Alvarado L."/>
            <person name="Arachchi H.M."/>
            <person name="Berlin A."/>
            <person name="Brown A."/>
            <person name="Chapman S.B."/>
            <person name="Chen Z."/>
            <person name="Dunbar C."/>
            <person name="Freedman E."/>
            <person name="Gearin G."/>
            <person name="Gellesch M."/>
            <person name="Goldberg J."/>
            <person name="Griggs A."/>
            <person name="Gujja S."/>
            <person name="Heiman D."/>
            <person name="Howarth C."/>
            <person name="Larson L."/>
            <person name="Lui A."/>
            <person name="MacDonald P.J.P."/>
            <person name="Mehta T."/>
            <person name="Montmayeur A."/>
            <person name="Murphy C."/>
            <person name="Neiman D."/>
            <person name="Pearson M."/>
            <person name="Priest M."/>
            <person name="Roberts A."/>
            <person name="Saif S."/>
            <person name="Shea T."/>
            <person name="Shenoy N."/>
            <person name="Sisk P."/>
            <person name="Stolte C."/>
            <person name="Sykes S."/>
            <person name="Yandava C."/>
            <person name="Wortman J."/>
            <person name="Nusbaum C."/>
            <person name="Birren B."/>
        </authorList>
    </citation>
    <scope>NUCLEOTIDE SEQUENCE</scope>
    <source>
        <strain evidence="16">R3-111a-1</strain>
    </source>
</reference>
<dbReference type="SUPFAM" id="SSF52743">
    <property type="entry name" value="Subtilisin-like"/>
    <property type="match status" value="1"/>
</dbReference>
<dbReference type="PANTHER" id="PTHR43806">
    <property type="entry name" value="PEPTIDASE S8"/>
    <property type="match status" value="1"/>
</dbReference>
<keyword evidence="5 12" id="KW-0732">Signal</keyword>
<keyword evidence="6 9" id="KW-0378">Hydrolase</keyword>
<organism evidence="16">
    <name type="scientific">Gaeumannomyces tritici (strain R3-111a-1)</name>
    <name type="common">Wheat and barley take-all root rot fungus</name>
    <name type="synonym">Gaeumannomyces graminis var. tritici</name>
    <dbReference type="NCBI Taxonomy" id="644352"/>
    <lineage>
        <taxon>Eukaryota</taxon>
        <taxon>Fungi</taxon>
        <taxon>Dikarya</taxon>
        <taxon>Ascomycota</taxon>
        <taxon>Pezizomycotina</taxon>
        <taxon>Sordariomycetes</taxon>
        <taxon>Sordariomycetidae</taxon>
        <taxon>Magnaporthales</taxon>
        <taxon>Magnaporthaceae</taxon>
        <taxon>Gaeumannomyces</taxon>
    </lineage>
</organism>
<evidence type="ECO:0000256" key="8">
    <source>
        <dbReference type="PIRSR" id="PIRSR615500-1"/>
    </source>
</evidence>
<dbReference type="InterPro" id="IPR000209">
    <property type="entry name" value="Peptidase_S8/S53_dom"/>
</dbReference>
<evidence type="ECO:0000313" key="18">
    <source>
        <dbReference type="Proteomes" id="UP000006039"/>
    </source>
</evidence>
<evidence type="ECO:0000256" key="7">
    <source>
        <dbReference type="ARBA" id="ARBA00022825"/>
    </source>
</evidence>
<evidence type="ECO:0000256" key="10">
    <source>
        <dbReference type="RuleBase" id="RU003355"/>
    </source>
</evidence>
<evidence type="ECO:0008006" key="19">
    <source>
        <dbReference type="Google" id="ProtNLM"/>
    </source>
</evidence>
<dbReference type="GO" id="GO:0016020">
    <property type="term" value="C:membrane"/>
    <property type="evidence" value="ECO:0007669"/>
    <property type="project" value="InterPro"/>
</dbReference>
<dbReference type="InterPro" id="IPR023827">
    <property type="entry name" value="Peptidase_S8_Asp-AS"/>
</dbReference>
<dbReference type="SUPFAM" id="SSF52025">
    <property type="entry name" value="PA domain"/>
    <property type="match status" value="1"/>
</dbReference>
<feature type="region of interest" description="Disordered" evidence="11">
    <location>
        <begin position="180"/>
        <end position="204"/>
    </location>
</feature>
<evidence type="ECO:0000256" key="3">
    <source>
        <dbReference type="ARBA" id="ARBA00022525"/>
    </source>
</evidence>
<evidence type="ECO:0000259" key="14">
    <source>
        <dbReference type="Pfam" id="PF02225"/>
    </source>
</evidence>
<dbReference type="Pfam" id="PF02225">
    <property type="entry name" value="PA"/>
    <property type="match status" value="1"/>
</dbReference>
<evidence type="ECO:0000259" key="15">
    <source>
        <dbReference type="Pfam" id="PF06280"/>
    </source>
</evidence>
<dbReference type="InterPro" id="IPR022398">
    <property type="entry name" value="Peptidase_S8_His-AS"/>
</dbReference>
<protein>
    <recommendedName>
        <fullName evidence="19">Minor extracellular protease vpr</fullName>
    </recommendedName>
</protein>
<dbReference type="PROSITE" id="PS51892">
    <property type="entry name" value="SUBTILASE"/>
    <property type="match status" value="1"/>
</dbReference>
<evidence type="ECO:0000256" key="2">
    <source>
        <dbReference type="ARBA" id="ARBA00022512"/>
    </source>
</evidence>
<comment type="similarity">
    <text evidence="1 9 10">Belongs to the peptidase S8 family.</text>
</comment>
<name>J3PGK2_GAET3</name>
<dbReference type="PANTHER" id="PTHR43806:SF66">
    <property type="entry name" value="SERIN ENDOPEPTIDASE"/>
    <property type="match status" value="1"/>
</dbReference>
<dbReference type="GO" id="GO:0006508">
    <property type="term" value="P:proteolysis"/>
    <property type="evidence" value="ECO:0007669"/>
    <property type="project" value="UniProtKB-KW"/>
</dbReference>
<dbReference type="HOGENOM" id="CLU_003559_2_1_1"/>
<dbReference type="EMBL" id="GL385403">
    <property type="protein sequence ID" value="EJT69748.1"/>
    <property type="molecule type" value="Genomic_DNA"/>
</dbReference>
<dbReference type="GeneID" id="20353089"/>
<dbReference type="OrthoDB" id="10256524at2759"/>
<dbReference type="eggNOG" id="KOG4266">
    <property type="taxonomic scope" value="Eukaryota"/>
</dbReference>
<sequence>MHATRALLLLGLGLLNGAAALRVRSDGTVEDPLAGGSKTIIVELAKGCNIEGVKRKLQEQSAGTTVVKTFESDIFTGISVETTDNTLESLQGLADAVKAWPMRVIDIPTPERGQTFSTDATAKEYSLHKYTGVDKIHEAGVYGKGVVVAVVDTGIDYTHAALGGGFGPSHKVVGGYDLVGDGNYPTTPRNPDQDPKDQNGHGTHVAGIIAGKTDHFTGVAPEATLRAYKVFGAGSGGTEEAVLIEAFLMAYKDGADVITASVGGADGWADSAWAVVASRIVDSGVVVTISASNFGVFGPFVASSGSSGKNVIAVASAEGGDLSADPFIANFTLNGNTNVSDLGYVPSDKAWNITGMKIVPTSLNTSVVDDACQPLPSGTPSLQGSVALVRRSGCEYAVKQANVEALGAKHLLLYNNDGLWAVPFTQRKSSELALVEAKAGKAIVETVAAGGSVVVDFSQKHSYKVGVFNSAGGRPNDFTSWGPLWDLQIKPDVTAPGGNILSTYPGNQWMVMSGTSMSCPYVAGVAALYVSAHGGRKVHGSGFGREMFQRIVSSGGALPWSNTDPLRTGTVADDKGFFAPVPQVGTGMINAAKVLYSDTRIAFEPFALNDTANLRAEHELAITNSGKEPVEYSFQLQPAAGVEIFQPYNQFGARNSIFKSLEDLEPISLVPGVSMPEPITVAPGETRNVSFSFAAPTGPGVNASNMPLYSGKVLVTGGNGDSLSVPYMGAAFSLAGEFKQMWRKGSPEFSWRTPSVWTFDLNPSAPGYPIIFMSVEYGAREVRWDMFESGWTEDRWSYPPVVGENGYVGSATSYDATYLGSVFNPATMRVNDTFPFPIQGVVRNSGNIGQYHFWWLGAMANGSQITSGKYKMRFAALRPFVDPKASESWSVWDLPEIIINRAAPVVSNRTQS</sequence>
<feature type="active site" description="Charge relay system" evidence="8 9">
    <location>
        <position position="516"/>
    </location>
</feature>
<dbReference type="CDD" id="cd07489">
    <property type="entry name" value="Peptidases_S8_5"/>
    <property type="match status" value="1"/>
</dbReference>
<dbReference type="InterPro" id="IPR015500">
    <property type="entry name" value="Peptidase_S8_subtilisin-rel"/>
</dbReference>
<dbReference type="Proteomes" id="UP000006039">
    <property type="component" value="Unassembled WGS sequence"/>
</dbReference>
<dbReference type="EnsemblFungi" id="EJT69748">
    <property type="protein sequence ID" value="EJT69748"/>
    <property type="gene ID" value="GGTG_12631"/>
</dbReference>
<dbReference type="InterPro" id="IPR046450">
    <property type="entry name" value="PA_dom_sf"/>
</dbReference>
<keyword evidence="7 9" id="KW-0720">Serine protease</keyword>
<feature type="active site" description="Charge relay system" evidence="8 9">
    <location>
        <position position="201"/>
    </location>
</feature>
<feature type="domain" description="PA" evidence="14">
    <location>
        <begin position="367"/>
        <end position="418"/>
    </location>
</feature>
<evidence type="ECO:0000256" key="6">
    <source>
        <dbReference type="ARBA" id="ARBA00022801"/>
    </source>
</evidence>
<dbReference type="InterPro" id="IPR034187">
    <property type="entry name" value="Peptidases_S8_5"/>
</dbReference>
<reference evidence="18" key="1">
    <citation type="submission" date="2010-07" db="EMBL/GenBank/DDBJ databases">
        <title>The genome sequence of Gaeumannomyces graminis var. tritici strain R3-111a-1.</title>
        <authorList>
            <consortium name="The Broad Institute Genome Sequencing Platform"/>
            <person name="Ma L.-J."/>
            <person name="Dead R."/>
            <person name="Young S."/>
            <person name="Zeng Q."/>
            <person name="Koehrsen M."/>
            <person name="Alvarado L."/>
            <person name="Berlin A."/>
            <person name="Chapman S.B."/>
            <person name="Chen Z."/>
            <person name="Freedman E."/>
            <person name="Gellesch M."/>
            <person name="Goldberg J."/>
            <person name="Griggs A."/>
            <person name="Gujja S."/>
            <person name="Heilman E.R."/>
            <person name="Heiman D."/>
            <person name="Hepburn T."/>
            <person name="Howarth C."/>
            <person name="Jen D."/>
            <person name="Larson L."/>
            <person name="Mehta T."/>
            <person name="Neiman D."/>
            <person name="Pearson M."/>
            <person name="Roberts A."/>
            <person name="Saif S."/>
            <person name="Shea T."/>
            <person name="Shenoy N."/>
            <person name="Sisk P."/>
            <person name="Stolte C."/>
            <person name="Sykes S."/>
            <person name="Walk T."/>
            <person name="White J."/>
            <person name="Yandava C."/>
            <person name="Haas B."/>
            <person name="Nusbaum C."/>
            <person name="Birren B."/>
        </authorList>
    </citation>
    <scope>NUCLEOTIDE SEQUENCE [LARGE SCALE GENOMIC DNA]</scope>
    <source>
        <strain evidence="18">R3-111a-1</strain>
    </source>
</reference>
<dbReference type="PROSITE" id="PS00138">
    <property type="entry name" value="SUBTILASE_SER"/>
    <property type="match status" value="1"/>
</dbReference>
<evidence type="ECO:0000256" key="11">
    <source>
        <dbReference type="SAM" id="MobiDB-lite"/>
    </source>
</evidence>
<dbReference type="CDD" id="cd02124">
    <property type="entry name" value="PA_PoS1_like"/>
    <property type="match status" value="1"/>
</dbReference>
<evidence type="ECO:0000256" key="4">
    <source>
        <dbReference type="ARBA" id="ARBA00022670"/>
    </source>
</evidence>
<dbReference type="PROSITE" id="PS00136">
    <property type="entry name" value="SUBTILASE_ASP"/>
    <property type="match status" value="1"/>
</dbReference>
<keyword evidence="3" id="KW-0964">Secreted</keyword>
<dbReference type="InterPro" id="IPR010435">
    <property type="entry name" value="C5a/SBT2-like_Fn3"/>
</dbReference>
<dbReference type="Gene3D" id="3.40.50.200">
    <property type="entry name" value="Peptidase S8/S53 domain"/>
    <property type="match status" value="2"/>
</dbReference>
<evidence type="ECO:0000256" key="5">
    <source>
        <dbReference type="ARBA" id="ARBA00022729"/>
    </source>
</evidence>
<dbReference type="STRING" id="644352.J3PGK2"/>
<accession>J3PGK2</accession>
<evidence type="ECO:0000256" key="9">
    <source>
        <dbReference type="PROSITE-ProRule" id="PRU01240"/>
    </source>
</evidence>
<feature type="domain" description="Peptidase S8/S53" evidence="13">
    <location>
        <begin position="143"/>
        <end position="534"/>
    </location>
</feature>
<keyword evidence="18" id="KW-1185">Reference proteome</keyword>
<feature type="chain" id="PRO_5015095327" description="Minor extracellular protease vpr" evidence="12">
    <location>
        <begin position="21"/>
        <end position="912"/>
    </location>
</feature>
<keyword evidence="4 9" id="KW-0645">Protease</keyword>
<feature type="active site" description="Charge relay system" evidence="8 9">
    <location>
        <position position="152"/>
    </location>
</feature>